<dbReference type="InterPro" id="IPR003760">
    <property type="entry name" value="PnrA-like"/>
</dbReference>
<evidence type="ECO:0000313" key="4">
    <source>
        <dbReference type="EMBL" id="ERJ11215.1"/>
    </source>
</evidence>
<dbReference type="eggNOG" id="COG1744">
    <property type="taxonomic scope" value="Bacteria"/>
</dbReference>
<dbReference type="CDD" id="cd19963">
    <property type="entry name" value="PBP1_BMP-like"/>
    <property type="match status" value="1"/>
</dbReference>
<dbReference type="InParanoid" id="U2FE14"/>
<sequence length="357" mass="39622">MKKLVLLSVTLLFALVLGACEGSSSDEIKVGFIYIGHVGDGGFTYSHDQGRLYLEQQLDVETKYVEAVPESSEVKDRMRELIDQGYNVIIANSFGYMDYVEELSKEYPDVKFLHCSGYKTTDNMGNYFGRIYQARYLTGIVAGLKTQTNKIGYVAAFGIPEVVRGINAFTLGVRSVNPDATVEVTWTNTWYNPTVERQAADALLDKGVDVIAQHQDTPEPQKAAEQRGVFAVGYHSDMNDYAPDAHLVSAVWNWGPYYVDQVSMIQEGTWETGSYWGGIDEAIVDITNLSKNATDDAESTVNDIYNDMKNGEFTVFSGEIKKQDGTIAVESDETLSDEELLSMNWFVEGVIGTIPSD</sequence>
<dbReference type="PROSITE" id="PS51257">
    <property type="entry name" value="PROKAR_LIPOPROTEIN"/>
    <property type="match status" value="1"/>
</dbReference>
<dbReference type="GO" id="GO:0005886">
    <property type="term" value="C:plasma membrane"/>
    <property type="evidence" value="ECO:0007669"/>
    <property type="project" value="InterPro"/>
</dbReference>
<feature type="chain" id="PRO_5004625924" evidence="2">
    <location>
        <begin position="20"/>
        <end position="357"/>
    </location>
</feature>
<gene>
    <name evidence="4" type="ORF">HLPCO_002784</name>
</gene>
<evidence type="ECO:0000313" key="5">
    <source>
        <dbReference type="Proteomes" id="UP000005707"/>
    </source>
</evidence>
<reference evidence="4 5" key="1">
    <citation type="journal article" date="2011" name="J. Bacteriol.">
        <title>Genome sequence of Haloplasma contractile, an unusual contractile bacterium from a deep-sea anoxic brine lake.</title>
        <authorList>
            <person name="Antunes A."/>
            <person name="Alam I."/>
            <person name="El Dorry H."/>
            <person name="Siam R."/>
            <person name="Robertson A."/>
            <person name="Bajic V.B."/>
            <person name="Stingl U."/>
        </authorList>
    </citation>
    <scope>NUCLEOTIDE SEQUENCE [LARGE SCALE GENOMIC DNA]</scope>
    <source>
        <strain evidence="4 5">SSD-17B</strain>
    </source>
</reference>
<name>U2FE14_9MOLU</name>
<dbReference type="AlphaFoldDB" id="U2FE14"/>
<comment type="caution">
    <text evidence="4">The sequence shown here is derived from an EMBL/GenBank/DDBJ whole genome shotgun (WGS) entry which is preliminary data.</text>
</comment>
<dbReference type="RefSeq" id="WP_008824598.1">
    <property type="nucleotide sequence ID" value="NZ_AFNU02000014.1"/>
</dbReference>
<dbReference type="STRING" id="1033810.HLPCO_002784"/>
<protein>
    <submittedName>
        <fullName evidence="4">Nucleoside-binding protein</fullName>
    </submittedName>
</protein>
<evidence type="ECO:0000256" key="2">
    <source>
        <dbReference type="SAM" id="SignalP"/>
    </source>
</evidence>
<evidence type="ECO:0000256" key="1">
    <source>
        <dbReference type="ARBA" id="ARBA00022729"/>
    </source>
</evidence>
<feature type="domain" description="ABC transporter substrate-binding protein PnrA-like" evidence="3">
    <location>
        <begin position="29"/>
        <end position="314"/>
    </location>
</feature>
<dbReference type="PANTHER" id="PTHR43208:SF1">
    <property type="entry name" value="ABC TRANSPORTER SUBSTRATE-BINDING PROTEIN"/>
    <property type="match status" value="1"/>
</dbReference>
<evidence type="ECO:0000259" key="3">
    <source>
        <dbReference type="Pfam" id="PF02608"/>
    </source>
</evidence>
<dbReference type="Gene3D" id="3.40.50.2300">
    <property type="match status" value="2"/>
</dbReference>
<feature type="signal peptide" evidence="2">
    <location>
        <begin position="1"/>
        <end position="19"/>
    </location>
</feature>
<organism evidence="4 5">
    <name type="scientific">Haloplasma contractile SSD-17B</name>
    <dbReference type="NCBI Taxonomy" id="1033810"/>
    <lineage>
        <taxon>Bacteria</taxon>
        <taxon>Bacillati</taxon>
        <taxon>Mycoplasmatota</taxon>
        <taxon>Mollicutes</taxon>
        <taxon>Haloplasmatales</taxon>
        <taxon>Haloplasmataceae</taxon>
        <taxon>Haloplasma</taxon>
    </lineage>
</organism>
<dbReference type="PANTHER" id="PTHR43208">
    <property type="entry name" value="ABC TRANSPORTER SUBSTRATE-BINDING PROTEIN"/>
    <property type="match status" value="1"/>
</dbReference>
<accession>U2FE14</accession>
<dbReference type="EMBL" id="AFNU02000014">
    <property type="protein sequence ID" value="ERJ11215.1"/>
    <property type="molecule type" value="Genomic_DNA"/>
</dbReference>
<reference evidence="4 5" key="2">
    <citation type="journal article" date="2013" name="PLoS ONE">
        <title>INDIGO - INtegrated Data Warehouse of MIcrobial GenOmes with Examples from the Red Sea Extremophiles.</title>
        <authorList>
            <person name="Alam I."/>
            <person name="Antunes A."/>
            <person name="Kamau A.A."/>
            <person name="Ba Alawi W."/>
            <person name="Kalkatawi M."/>
            <person name="Stingl U."/>
            <person name="Bajic V.B."/>
        </authorList>
    </citation>
    <scope>NUCLEOTIDE SEQUENCE [LARGE SCALE GENOMIC DNA]</scope>
    <source>
        <strain evidence="4 5">SSD-17B</strain>
    </source>
</reference>
<keyword evidence="1 2" id="KW-0732">Signal</keyword>
<dbReference type="FunCoup" id="U2FE14">
    <property type="interactions" value="2"/>
</dbReference>
<proteinExistence type="predicted"/>
<keyword evidence="5" id="KW-1185">Reference proteome</keyword>
<dbReference type="Proteomes" id="UP000005707">
    <property type="component" value="Unassembled WGS sequence"/>
</dbReference>
<dbReference type="Pfam" id="PF02608">
    <property type="entry name" value="Bmp"/>
    <property type="match status" value="1"/>
</dbReference>
<dbReference type="OrthoDB" id="9769871at2"/>
<dbReference type="InterPro" id="IPR052910">
    <property type="entry name" value="ABC-Purine-Binding"/>
</dbReference>